<dbReference type="Gene3D" id="2.60.40.790">
    <property type="match status" value="1"/>
</dbReference>
<accession>A0A183I9S9</accession>
<reference evidence="4" key="1">
    <citation type="submission" date="2016-06" db="UniProtKB">
        <authorList>
            <consortium name="WormBaseParasite"/>
        </authorList>
    </citation>
    <scope>IDENTIFICATION</scope>
</reference>
<dbReference type="InterPro" id="IPR052289">
    <property type="entry name" value="Calcyclin-binding_UBL-bridge"/>
</dbReference>
<evidence type="ECO:0000259" key="1">
    <source>
        <dbReference type="PROSITE" id="PS51203"/>
    </source>
</evidence>
<keyword evidence="3" id="KW-1185">Reference proteome</keyword>
<dbReference type="OrthoDB" id="164025at2759"/>
<dbReference type="GO" id="GO:0044548">
    <property type="term" value="F:S100 protein binding"/>
    <property type="evidence" value="ECO:0007669"/>
    <property type="project" value="InterPro"/>
</dbReference>
<gene>
    <name evidence="2" type="ORF">SBAD_LOCUS373</name>
</gene>
<dbReference type="AlphaFoldDB" id="A0A183I9S9"/>
<evidence type="ECO:0000313" key="4">
    <source>
        <dbReference type="WBParaSite" id="SBAD_0000039101-mRNA-1"/>
    </source>
</evidence>
<protein>
    <submittedName>
        <fullName evidence="4">CS domain-containing protein</fullName>
    </submittedName>
</protein>
<dbReference type="PANTHER" id="PTHR13164">
    <property type="entry name" value="CALICYLIN BINDING PROTEIN"/>
    <property type="match status" value="1"/>
</dbReference>
<dbReference type="SUPFAM" id="SSF49764">
    <property type="entry name" value="HSP20-like chaperones"/>
    <property type="match status" value="1"/>
</dbReference>
<dbReference type="CDD" id="cd06468">
    <property type="entry name" value="p23_CacyBP"/>
    <property type="match status" value="1"/>
</dbReference>
<dbReference type="GO" id="GO:0005634">
    <property type="term" value="C:nucleus"/>
    <property type="evidence" value="ECO:0007669"/>
    <property type="project" value="TreeGrafter"/>
</dbReference>
<dbReference type="EMBL" id="UZAM01000854">
    <property type="protein sequence ID" value="VDO82863.1"/>
    <property type="molecule type" value="Genomic_DNA"/>
</dbReference>
<sequence length="118" mass="13442">MWSEEPDLSNLHGRNPRNTCSGYAHLNVIPLKKTRFLACHLLATWDQSDTYVKFYINLAGVQDIPTENIEATFLPRSLHLRVHNLNGKDYEFDIIELSNSILPPESTFKVSSAAFSSY</sequence>
<dbReference type="GO" id="GO:0031625">
    <property type="term" value="F:ubiquitin protein ligase binding"/>
    <property type="evidence" value="ECO:0007669"/>
    <property type="project" value="InterPro"/>
</dbReference>
<name>A0A183I9S9_9BILA</name>
<dbReference type="Proteomes" id="UP000270296">
    <property type="component" value="Unassembled WGS sequence"/>
</dbReference>
<dbReference type="InterPro" id="IPR007052">
    <property type="entry name" value="CS_dom"/>
</dbReference>
<reference evidence="2 3" key="2">
    <citation type="submission" date="2018-11" db="EMBL/GenBank/DDBJ databases">
        <authorList>
            <consortium name="Pathogen Informatics"/>
        </authorList>
    </citation>
    <scope>NUCLEOTIDE SEQUENCE [LARGE SCALE GENOMIC DNA]</scope>
</reference>
<dbReference type="Pfam" id="PF04969">
    <property type="entry name" value="CS"/>
    <property type="match status" value="1"/>
</dbReference>
<evidence type="ECO:0000313" key="2">
    <source>
        <dbReference type="EMBL" id="VDO82863.1"/>
    </source>
</evidence>
<dbReference type="InterPro" id="IPR008978">
    <property type="entry name" value="HSP20-like_chaperone"/>
</dbReference>
<dbReference type="WBParaSite" id="SBAD_0000039101-mRNA-1">
    <property type="protein sequence ID" value="SBAD_0000039101-mRNA-1"/>
    <property type="gene ID" value="SBAD_0000039101"/>
</dbReference>
<organism evidence="4">
    <name type="scientific">Soboliphyme baturini</name>
    <dbReference type="NCBI Taxonomy" id="241478"/>
    <lineage>
        <taxon>Eukaryota</taxon>
        <taxon>Metazoa</taxon>
        <taxon>Ecdysozoa</taxon>
        <taxon>Nematoda</taxon>
        <taxon>Enoplea</taxon>
        <taxon>Dorylaimia</taxon>
        <taxon>Dioctophymatida</taxon>
        <taxon>Dioctophymatoidea</taxon>
        <taxon>Soboliphymatidae</taxon>
        <taxon>Soboliphyme</taxon>
    </lineage>
</organism>
<dbReference type="InterPro" id="IPR037893">
    <property type="entry name" value="CS_CacyBP"/>
</dbReference>
<dbReference type="PROSITE" id="PS51203">
    <property type="entry name" value="CS"/>
    <property type="match status" value="1"/>
</dbReference>
<dbReference type="PANTHER" id="PTHR13164:SF3">
    <property type="entry name" value="CALCYCLIN-BINDING PROTEIN"/>
    <property type="match status" value="1"/>
</dbReference>
<dbReference type="GO" id="GO:0007507">
    <property type="term" value="P:heart development"/>
    <property type="evidence" value="ECO:0007669"/>
    <property type="project" value="TreeGrafter"/>
</dbReference>
<evidence type="ECO:0000313" key="3">
    <source>
        <dbReference type="Proteomes" id="UP000270296"/>
    </source>
</evidence>
<dbReference type="GO" id="GO:0015631">
    <property type="term" value="F:tubulin binding"/>
    <property type="evidence" value="ECO:0007669"/>
    <property type="project" value="InterPro"/>
</dbReference>
<proteinExistence type="predicted"/>
<feature type="domain" description="CS" evidence="1">
    <location>
        <begin position="38"/>
        <end position="118"/>
    </location>
</feature>